<feature type="compositionally biased region" description="Gly residues" evidence="9">
    <location>
        <begin position="23"/>
        <end position="43"/>
    </location>
</feature>
<gene>
    <name evidence="11" type="ORF">MNEG_7221</name>
</gene>
<dbReference type="GO" id="GO:0031429">
    <property type="term" value="C:box H/ACA snoRNP complex"/>
    <property type="evidence" value="ECO:0007669"/>
    <property type="project" value="TreeGrafter"/>
</dbReference>
<comment type="subcellular location">
    <subcellularLocation>
        <location evidence="1">Nucleus</location>
        <location evidence="1">Nucleolus</location>
    </subcellularLocation>
</comment>
<evidence type="ECO:0000256" key="10">
    <source>
        <dbReference type="SAM" id="Phobius"/>
    </source>
</evidence>
<dbReference type="STRING" id="145388.A0A0D2MJF0"/>
<dbReference type="InterPro" id="IPR009000">
    <property type="entry name" value="Transl_B-barrel_sf"/>
</dbReference>
<comment type="similarity">
    <text evidence="7">Belongs to the GAR1 family.</text>
</comment>
<keyword evidence="10" id="KW-0472">Membrane</keyword>
<dbReference type="Pfam" id="PF04410">
    <property type="entry name" value="Gar1"/>
    <property type="match status" value="1"/>
</dbReference>
<evidence type="ECO:0000313" key="11">
    <source>
        <dbReference type="EMBL" id="KIZ00737.1"/>
    </source>
</evidence>
<evidence type="ECO:0000256" key="6">
    <source>
        <dbReference type="ARBA" id="ARBA00023274"/>
    </source>
</evidence>
<keyword evidence="4" id="KW-0694">RNA-binding</keyword>
<evidence type="ECO:0000256" key="1">
    <source>
        <dbReference type="ARBA" id="ARBA00004604"/>
    </source>
</evidence>
<feature type="region of interest" description="Disordered" evidence="9">
    <location>
        <begin position="1"/>
        <end position="55"/>
    </location>
</feature>
<evidence type="ECO:0000256" key="5">
    <source>
        <dbReference type="ARBA" id="ARBA00023242"/>
    </source>
</evidence>
<dbReference type="EMBL" id="KK101477">
    <property type="protein sequence ID" value="KIZ00737.1"/>
    <property type="molecule type" value="Genomic_DNA"/>
</dbReference>
<dbReference type="SUPFAM" id="SSF50447">
    <property type="entry name" value="Translation proteins"/>
    <property type="match status" value="1"/>
</dbReference>
<evidence type="ECO:0000256" key="4">
    <source>
        <dbReference type="ARBA" id="ARBA00022884"/>
    </source>
</evidence>
<name>A0A0D2MJF0_9CHLO</name>
<evidence type="ECO:0000256" key="7">
    <source>
        <dbReference type="ARBA" id="ARBA00038293"/>
    </source>
</evidence>
<feature type="compositionally biased region" description="Basic and acidic residues" evidence="9">
    <location>
        <begin position="13"/>
        <end position="22"/>
    </location>
</feature>
<accession>A0A0D2MJF0</accession>
<reference evidence="11 12" key="1">
    <citation type="journal article" date="2013" name="BMC Genomics">
        <title>Reconstruction of the lipid metabolism for the microalga Monoraphidium neglectum from its genome sequence reveals characteristics suitable for biofuel production.</title>
        <authorList>
            <person name="Bogen C."/>
            <person name="Al-Dilaimi A."/>
            <person name="Albersmeier A."/>
            <person name="Wichmann J."/>
            <person name="Grundmann M."/>
            <person name="Rupp O."/>
            <person name="Lauersen K.J."/>
            <person name="Blifernez-Klassen O."/>
            <person name="Kalinowski J."/>
            <person name="Goesmann A."/>
            <person name="Mussgnug J.H."/>
            <person name="Kruse O."/>
        </authorList>
    </citation>
    <scope>NUCLEOTIDE SEQUENCE [LARGE SCALE GENOMIC DNA]</scope>
    <source>
        <strain evidence="11 12">SAG 48.87</strain>
    </source>
</reference>
<dbReference type="AlphaFoldDB" id="A0A0D2MJF0"/>
<keyword evidence="3" id="KW-0698">rRNA processing</keyword>
<keyword evidence="6 11" id="KW-0687">Ribonucleoprotein</keyword>
<dbReference type="GO" id="GO:0000454">
    <property type="term" value="P:snoRNA guided rRNA pseudouridine synthesis"/>
    <property type="evidence" value="ECO:0007669"/>
    <property type="project" value="TreeGrafter"/>
</dbReference>
<dbReference type="InterPro" id="IPR007504">
    <property type="entry name" value="H/ACA_rnp_Gar1/Naf1"/>
</dbReference>
<keyword evidence="10" id="KW-1133">Transmembrane helix</keyword>
<dbReference type="FunFam" id="2.40.10.230:FF:000001">
    <property type="entry name" value="H/ACA ribonucleoprotein complex subunit"/>
    <property type="match status" value="1"/>
</dbReference>
<evidence type="ECO:0000313" key="12">
    <source>
        <dbReference type="Proteomes" id="UP000054498"/>
    </source>
</evidence>
<comment type="function">
    <text evidence="8">Required for ribosome biogenesis. Part of a complex which catalyzes pseudouridylation of rRNA. This involves the isomerization of uridine such that the ribose is subsequently attached to C5, instead of the normal N1. Pseudouridine ('psi') residues may serve to stabilize the conformation of rRNAs.</text>
</comment>
<evidence type="ECO:0000256" key="2">
    <source>
        <dbReference type="ARBA" id="ARBA00022517"/>
    </source>
</evidence>
<keyword evidence="5" id="KW-0539">Nucleus</keyword>
<dbReference type="PANTHER" id="PTHR23237:SF6">
    <property type="entry name" value="H_ACA RIBONUCLEOPROTEIN COMPLEX SUBUNIT 1"/>
    <property type="match status" value="1"/>
</dbReference>
<feature type="transmembrane region" description="Helical" evidence="10">
    <location>
        <begin position="182"/>
        <end position="207"/>
    </location>
</feature>
<organism evidence="11 12">
    <name type="scientific">Monoraphidium neglectum</name>
    <dbReference type="NCBI Taxonomy" id="145388"/>
    <lineage>
        <taxon>Eukaryota</taxon>
        <taxon>Viridiplantae</taxon>
        <taxon>Chlorophyta</taxon>
        <taxon>core chlorophytes</taxon>
        <taxon>Chlorophyceae</taxon>
        <taxon>CS clade</taxon>
        <taxon>Sphaeropleales</taxon>
        <taxon>Selenastraceae</taxon>
        <taxon>Monoraphidium</taxon>
    </lineage>
</organism>
<evidence type="ECO:0000256" key="9">
    <source>
        <dbReference type="SAM" id="MobiDB-lite"/>
    </source>
</evidence>
<keyword evidence="12" id="KW-1185">Reference proteome</keyword>
<feature type="transmembrane region" description="Helical" evidence="10">
    <location>
        <begin position="155"/>
        <end position="176"/>
    </location>
</feature>
<dbReference type="InterPro" id="IPR038664">
    <property type="entry name" value="Gar1/Naf1_Cbf5-bd_sf"/>
</dbReference>
<keyword evidence="10" id="KW-0812">Transmembrane</keyword>
<dbReference type="GO" id="GO:0034513">
    <property type="term" value="F:box H/ACA snoRNA binding"/>
    <property type="evidence" value="ECO:0007669"/>
    <property type="project" value="TreeGrafter"/>
</dbReference>
<dbReference type="GeneID" id="25740097"/>
<dbReference type="Gene3D" id="2.40.10.230">
    <property type="entry name" value="Probable tRNA pseudouridine synthase domain"/>
    <property type="match status" value="1"/>
</dbReference>
<dbReference type="KEGG" id="mng:MNEG_7221"/>
<dbReference type="OrthoDB" id="2187159at2759"/>
<evidence type="ECO:0000256" key="8">
    <source>
        <dbReference type="ARBA" id="ARBA00059623"/>
    </source>
</evidence>
<dbReference type="PANTHER" id="PTHR23237">
    <property type="entry name" value="NUCLEOLAR PROTEIN FAMILY A MEMBER 1 SNORNP PROTEIN GAR1"/>
    <property type="match status" value="1"/>
</dbReference>
<dbReference type="RefSeq" id="XP_013899756.1">
    <property type="nucleotide sequence ID" value="XM_014044302.1"/>
</dbReference>
<protein>
    <submittedName>
        <fullName evidence="11">H/ACA ribonucleoprotein complex subunit 1</fullName>
    </submittedName>
</protein>
<dbReference type="Proteomes" id="UP000054498">
    <property type="component" value="Unassembled WGS sequence"/>
</dbReference>
<evidence type="ECO:0000256" key="3">
    <source>
        <dbReference type="ARBA" id="ARBA00022552"/>
    </source>
</evidence>
<sequence>MRPPRGRGFGGRDGGRGGRDGGRGGGRGFGGRGGGRGGGGYGYDQGPPDSVVEAGSFSHPCEGEAVCKLTNEKVPYFNAPIYLENKTQIGKVEEILGAINNVYFTVKMSEGVQASSYTSGDKFFIDPMKLLPMERFLPQPKGAPGAGGRGGVARVAALAAAGVALAAGAAAAAAAVGSAAGAAAGAGLAAAVGVALAGVAAVALAAAGEAVGAGAAGGTEDHLAASAALRAAFSFVLQMRPDLLRSLLNFSGSPPKAGGGVLLGARIVASAGADSPQQRPVFKLTSSGPEMSLDDIRDAFEVCSLIPSPGERSQCYSCWGIDSDRMAAYYDLVLDLERSLEGGMVAHHMADPDEFQSVNTSMAE</sequence>
<keyword evidence="2" id="KW-0690">Ribosome biogenesis</keyword>
<proteinExistence type="inferred from homology"/>